<sequence>MAVDPSLVEALRAVSREMVRELGFMGGAFAGTDLSPSAVHALIEIEKCSRRGKAGISARELGALLRLEKSSVSRMLRKLVASGDVKETAAAHDARVKLLSLTAAGRKRVAAVHAYARAQVVEALGRLKPNQGRAVLEGMTLYTRALAIAHDGDASAAYAAPIELVRGYCPGLIARITEMHARYYAREAGFGQRFESVVASGLAAFCDRLANPRNAIWTARQAGEIVGSVAIDGEDLGEDFGNGAAHLRWFIIDDGARGAGLGQKLLDAAMAFVDEKGVAQTHLWTFSGLHAARHLYETRGFVLVEEKAGEQWGKAVLEQRFVRRRP</sequence>
<dbReference type="CDD" id="cd04301">
    <property type="entry name" value="NAT_SF"/>
    <property type="match status" value="1"/>
</dbReference>
<dbReference type="PROSITE" id="PS51186">
    <property type="entry name" value="GNAT"/>
    <property type="match status" value="1"/>
</dbReference>
<dbReference type="Proteomes" id="UP000367825">
    <property type="component" value="Unassembled WGS sequence"/>
</dbReference>
<dbReference type="OrthoDB" id="273614at2"/>
<dbReference type="Gene3D" id="1.10.10.10">
    <property type="entry name" value="Winged helix-like DNA-binding domain superfamily/Winged helix DNA-binding domain"/>
    <property type="match status" value="1"/>
</dbReference>
<reference evidence="4 5" key="1">
    <citation type="submission" date="2019-08" db="EMBL/GenBank/DDBJ databases">
        <authorList>
            <person name="Peeters C."/>
        </authorList>
    </citation>
    <scope>NUCLEOTIDE SEQUENCE [LARGE SCALE GENOMIC DNA]</scope>
    <source>
        <strain evidence="4 5">LMG 31109</strain>
    </source>
</reference>
<name>A0A5E4X586_9BURK</name>
<dbReference type="GO" id="GO:0008080">
    <property type="term" value="F:N-acetyltransferase activity"/>
    <property type="evidence" value="ECO:0007669"/>
    <property type="project" value="InterPro"/>
</dbReference>
<evidence type="ECO:0000313" key="4">
    <source>
        <dbReference type="EMBL" id="VVE31446.1"/>
    </source>
</evidence>
<dbReference type="InterPro" id="IPR036390">
    <property type="entry name" value="WH_DNA-bd_sf"/>
</dbReference>
<keyword evidence="5" id="KW-1185">Reference proteome</keyword>
<accession>A0A5E4X586</accession>
<proteinExistence type="predicted"/>
<dbReference type="InterPro" id="IPR050769">
    <property type="entry name" value="NAT_camello-type"/>
</dbReference>
<feature type="domain" description="HTH marR-type" evidence="2">
    <location>
        <begin position="4"/>
        <end position="147"/>
    </location>
</feature>
<dbReference type="Pfam" id="PF00583">
    <property type="entry name" value="Acetyltransf_1"/>
    <property type="match status" value="1"/>
</dbReference>
<organism evidence="4 5">
    <name type="scientific">Pandoraea nosoerga</name>
    <dbReference type="NCBI Taxonomy" id="2508296"/>
    <lineage>
        <taxon>Bacteria</taxon>
        <taxon>Pseudomonadati</taxon>
        <taxon>Pseudomonadota</taxon>
        <taxon>Betaproteobacteria</taxon>
        <taxon>Burkholderiales</taxon>
        <taxon>Burkholderiaceae</taxon>
        <taxon>Pandoraea</taxon>
    </lineage>
</organism>
<evidence type="ECO:0000313" key="5">
    <source>
        <dbReference type="Proteomes" id="UP000367825"/>
    </source>
</evidence>
<dbReference type="PROSITE" id="PS50995">
    <property type="entry name" value="HTH_MARR_2"/>
    <property type="match status" value="1"/>
</dbReference>
<feature type="domain" description="N-acetyltransferase" evidence="3">
    <location>
        <begin position="163"/>
        <end position="323"/>
    </location>
</feature>
<evidence type="ECO:0000256" key="1">
    <source>
        <dbReference type="ARBA" id="ARBA00022679"/>
    </source>
</evidence>
<dbReference type="InterPro" id="IPR016181">
    <property type="entry name" value="Acyl_CoA_acyltransferase"/>
</dbReference>
<dbReference type="GO" id="GO:0003700">
    <property type="term" value="F:DNA-binding transcription factor activity"/>
    <property type="evidence" value="ECO:0007669"/>
    <property type="project" value="InterPro"/>
</dbReference>
<dbReference type="PANTHER" id="PTHR13947:SF37">
    <property type="entry name" value="LD18367P"/>
    <property type="match status" value="1"/>
</dbReference>
<dbReference type="EMBL" id="CABPSC010000016">
    <property type="protein sequence ID" value="VVE31446.1"/>
    <property type="molecule type" value="Genomic_DNA"/>
</dbReference>
<evidence type="ECO:0000259" key="2">
    <source>
        <dbReference type="PROSITE" id="PS50995"/>
    </source>
</evidence>
<keyword evidence="1" id="KW-0808">Transferase</keyword>
<dbReference type="InterPro" id="IPR000182">
    <property type="entry name" value="GNAT_dom"/>
</dbReference>
<dbReference type="AlphaFoldDB" id="A0A5E4X586"/>
<dbReference type="SUPFAM" id="SSF55729">
    <property type="entry name" value="Acyl-CoA N-acyltransferases (Nat)"/>
    <property type="match status" value="1"/>
</dbReference>
<dbReference type="PANTHER" id="PTHR13947">
    <property type="entry name" value="GNAT FAMILY N-ACETYLTRANSFERASE"/>
    <property type="match status" value="1"/>
</dbReference>
<dbReference type="SUPFAM" id="SSF46785">
    <property type="entry name" value="Winged helix' DNA-binding domain"/>
    <property type="match status" value="1"/>
</dbReference>
<evidence type="ECO:0000259" key="3">
    <source>
        <dbReference type="PROSITE" id="PS51186"/>
    </source>
</evidence>
<dbReference type="InterPro" id="IPR000835">
    <property type="entry name" value="HTH_MarR-typ"/>
</dbReference>
<dbReference type="SMART" id="SM00347">
    <property type="entry name" value="HTH_MARR"/>
    <property type="match status" value="1"/>
</dbReference>
<gene>
    <name evidence="4" type="ORF">PNO31109_03653</name>
</gene>
<dbReference type="Pfam" id="PF12802">
    <property type="entry name" value="MarR_2"/>
    <property type="match status" value="1"/>
</dbReference>
<dbReference type="InterPro" id="IPR036388">
    <property type="entry name" value="WH-like_DNA-bd_sf"/>
</dbReference>
<dbReference type="RefSeq" id="WP_150556899.1">
    <property type="nucleotide sequence ID" value="NZ_CABPSC010000016.1"/>
</dbReference>
<dbReference type="Gene3D" id="3.40.630.30">
    <property type="match status" value="1"/>
</dbReference>
<protein>
    <submittedName>
        <fullName evidence="4">MarR family transcriptional regulator</fullName>
    </submittedName>
</protein>